<evidence type="ECO:0000256" key="4">
    <source>
        <dbReference type="SAM" id="SignalP"/>
    </source>
</evidence>
<evidence type="ECO:0000256" key="3">
    <source>
        <dbReference type="ARBA" id="ARBA00022827"/>
    </source>
</evidence>
<dbReference type="Gene3D" id="3.50.50.60">
    <property type="entry name" value="FAD/NAD(P)-binding domain"/>
    <property type="match status" value="1"/>
</dbReference>
<keyword evidence="3" id="KW-0274">FAD</keyword>
<dbReference type="Pfam" id="PF03486">
    <property type="entry name" value="HI0933_like"/>
    <property type="match status" value="1"/>
</dbReference>
<feature type="domain" description="RsdA/BaiN/AoA(So)-like Rossmann fold-like" evidence="5">
    <location>
        <begin position="2"/>
        <end position="413"/>
    </location>
</feature>
<dbReference type="InterPro" id="IPR023166">
    <property type="entry name" value="BaiN-like_dom_sf"/>
</dbReference>
<dbReference type="NCBIfam" id="TIGR00275">
    <property type="entry name" value="aminoacetone oxidase family FAD-binding enzyme"/>
    <property type="match status" value="1"/>
</dbReference>
<keyword evidence="2" id="KW-0285">Flavoprotein</keyword>
<reference evidence="7" key="1">
    <citation type="journal article" date="2020" name="Appl. Environ. Microbiol.">
        <title>Medium-Chain Fatty Acid Synthesis by 'Candidatus Weimeria bifida' gen. nov., sp. nov., and 'Candidatus Pseudoramibacter fermentans' sp. nov.</title>
        <authorList>
            <person name="Scarborough M.J."/>
            <person name="Myers K.S."/>
            <person name="Donohue T.J."/>
            <person name="Noguera D.R."/>
        </authorList>
    </citation>
    <scope>NUCLEOTIDE SEQUENCE</scope>
    <source>
        <strain evidence="7">LCO1.1</strain>
    </source>
</reference>
<accession>A0A6N7IWP5</accession>
<dbReference type="PANTHER" id="PTHR42887:SF2">
    <property type="entry name" value="OS12G0638800 PROTEIN"/>
    <property type="match status" value="1"/>
</dbReference>
<evidence type="ECO:0000256" key="2">
    <source>
        <dbReference type="ARBA" id="ARBA00022630"/>
    </source>
</evidence>
<dbReference type="Pfam" id="PF22780">
    <property type="entry name" value="HI0933_like_1st"/>
    <property type="match status" value="1"/>
</dbReference>
<dbReference type="InterPro" id="IPR057661">
    <property type="entry name" value="RsdA/BaiN/AoA(So)_Rossmann"/>
</dbReference>
<feature type="domain" description="RsdA/BaiN/AoA(So)-like insert" evidence="6">
    <location>
        <begin position="196"/>
        <end position="361"/>
    </location>
</feature>
<comment type="cofactor">
    <cofactor evidence="1">
        <name>FAD</name>
        <dbReference type="ChEBI" id="CHEBI:57692"/>
    </cofactor>
</comment>
<evidence type="ECO:0000259" key="6">
    <source>
        <dbReference type="Pfam" id="PF22780"/>
    </source>
</evidence>
<dbReference type="SUPFAM" id="SSF160996">
    <property type="entry name" value="HI0933 insert domain-like"/>
    <property type="match status" value="1"/>
</dbReference>
<dbReference type="PRINTS" id="PR00411">
    <property type="entry name" value="PNDRDTASEI"/>
</dbReference>
<name>A0A6N7IWP5_9FIRM</name>
<dbReference type="Proteomes" id="UP000460257">
    <property type="component" value="Unassembled WGS sequence"/>
</dbReference>
<comment type="caution">
    <text evidence="7">The sequence shown here is derived from an EMBL/GenBank/DDBJ whole genome shotgun (WGS) entry which is preliminary data.</text>
</comment>
<dbReference type="PRINTS" id="PR00368">
    <property type="entry name" value="FADPNR"/>
</dbReference>
<protein>
    <submittedName>
        <fullName evidence="7">Aminoacetone oxidase family FAD-binding enzyme</fullName>
    </submittedName>
</protein>
<keyword evidence="8" id="KW-1185">Reference proteome</keyword>
<dbReference type="SUPFAM" id="SSF51905">
    <property type="entry name" value="FAD/NAD(P)-binding domain"/>
    <property type="match status" value="1"/>
</dbReference>
<dbReference type="Gene3D" id="1.10.8.260">
    <property type="entry name" value="HI0933 insert domain-like"/>
    <property type="match status" value="1"/>
</dbReference>
<dbReference type="Gene3D" id="2.40.30.10">
    <property type="entry name" value="Translation factors"/>
    <property type="match status" value="1"/>
</dbReference>
<gene>
    <name evidence="7" type="ORF">FRC54_01325</name>
</gene>
<feature type="signal peptide" evidence="4">
    <location>
        <begin position="1"/>
        <end position="19"/>
    </location>
</feature>
<proteinExistence type="predicted"/>
<evidence type="ECO:0000313" key="8">
    <source>
        <dbReference type="Proteomes" id="UP000460257"/>
    </source>
</evidence>
<organism evidence="7 8">
    <name type="scientific">Candidatus Weimeria bifida</name>
    <dbReference type="NCBI Taxonomy" id="2599074"/>
    <lineage>
        <taxon>Bacteria</taxon>
        <taxon>Bacillati</taxon>
        <taxon>Bacillota</taxon>
        <taxon>Clostridia</taxon>
        <taxon>Lachnospirales</taxon>
        <taxon>Lachnospiraceae</taxon>
        <taxon>Candidatus Weimeria</taxon>
    </lineage>
</organism>
<evidence type="ECO:0000259" key="5">
    <source>
        <dbReference type="Pfam" id="PF03486"/>
    </source>
</evidence>
<evidence type="ECO:0000313" key="7">
    <source>
        <dbReference type="EMBL" id="MQN00629.1"/>
    </source>
</evidence>
<dbReference type="AlphaFoldDB" id="A0A6N7IWP5"/>
<dbReference type="InterPro" id="IPR055178">
    <property type="entry name" value="RsdA/BaiN/AoA(So)-like_dom"/>
</dbReference>
<sequence length="423" mass="45961">MKIIIVGAGAAGLAAAVSAAEKGADVTILERNEKAGKKIYITGKGRCNFTNAAPIDDFYQNIVTNPRFLYSAFAYFNNQDLKKFIEDAGVPTKVERGGRMFPQSDHASDITRAFTDTLKKLKVKIIYNTRVLGILCENGKVTGVRAAEEGHLSEQKEYLADAVILAAGGKSYPTTGSDGNLIPVLKDMGLDIKPCYPALVPFETKEEYIPKMQGLSLKNIEFKIFSSKKKKPIYSEFGEMLFTHFGISGPVVISASSKVAKVLEREGELKAEIDLKPALSDEKLNARLIRTVEEGENKNFSHFFDGLLPSKMIPVMVGLTEIDPEKKLNSITKQERAHILTLLKHFPLTITGTRGFNEAISTGGGLSVKEVDPKTMQLKKYPGLFACGEMLDVDALTGGYNLQSAFSMGALAGCSAAKGGKDE</sequence>
<dbReference type="PANTHER" id="PTHR42887">
    <property type="entry name" value="OS12G0638800 PROTEIN"/>
    <property type="match status" value="1"/>
</dbReference>
<dbReference type="EMBL" id="VOGC01000002">
    <property type="protein sequence ID" value="MQN00629.1"/>
    <property type="molecule type" value="Genomic_DNA"/>
</dbReference>
<feature type="chain" id="PRO_5026890218" evidence="4">
    <location>
        <begin position="20"/>
        <end position="423"/>
    </location>
</feature>
<keyword evidence="4" id="KW-0732">Signal</keyword>
<evidence type="ECO:0000256" key="1">
    <source>
        <dbReference type="ARBA" id="ARBA00001974"/>
    </source>
</evidence>
<dbReference type="InterPro" id="IPR036188">
    <property type="entry name" value="FAD/NAD-bd_sf"/>
</dbReference>
<dbReference type="InterPro" id="IPR004792">
    <property type="entry name" value="BaiN-like"/>
</dbReference>